<comment type="caution">
    <text evidence="4">The sequence shown here is derived from an EMBL/GenBank/DDBJ whole genome shotgun (WGS) entry which is preliminary data.</text>
</comment>
<dbReference type="InterPro" id="IPR000182">
    <property type="entry name" value="GNAT_dom"/>
</dbReference>
<accession>A0ABV4NP45</accession>
<dbReference type="CDD" id="cd04301">
    <property type="entry name" value="NAT_SF"/>
    <property type="match status" value="1"/>
</dbReference>
<dbReference type="Pfam" id="PF00583">
    <property type="entry name" value="Acetyltransf_1"/>
    <property type="match status" value="1"/>
</dbReference>
<name>A0ABV4NP45_9GAMM</name>
<keyword evidence="2" id="KW-0012">Acyltransferase</keyword>
<organism evidence="4 5">
    <name type="scientific">Microbulbifer echini</name>
    <dbReference type="NCBI Taxonomy" id="1529067"/>
    <lineage>
        <taxon>Bacteria</taxon>
        <taxon>Pseudomonadati</taxon>
        <taxon>Pseudomonadota</taxon>
        <taxon>Gammaproteobacteria</taxon>
        <taxon>Cellvibrionales</taxon>
        <taxon>Microbulbiferaceae</taxon>
        <taxon>Microbulbifer</taxon>
    </lineage>
</organism>
<evidence type="ECO:0000256" key="1">
    <source>
        <dbReference type="ARBA" id="ARBA00022679"/>
    </source>
</evidence>
<protein>
    <submittedName>
        <fullName evidence="4">N-acetyltransferase family protein</fullName>
    </submittedName>
</protein>
<evidence type="ECO:0000259" key="3">
    <source>
        <dbReference type="PROSITE" id="PS51186"/>
    </source>
</evidence>
<keyword evidence="5" id="KW-1185">Reference proteome</keyword>
<keyword evidence="1" id="KW-0808">Transferase</keyword>
<dbReference type="SUPFAM" id="SSF55729">
    <property type="entry name" value="Acyl-CoA N-acyltransferases (Nat)"/>
    <property type="match status" value="1"/>
</dbReference>
<dbReference type="InterPro" id="IPR016181">
    <property type="entry name" value="Acyl_CoA_acyltransferase"/>
</dbReference>
<dbReference type="PANTHER" id="PTHR43877">
    <property type="entry name" value="AMINOALKYLPHOSPHONATE N-ACETYLTRANSFERASE-RELATED-RELATED"/>
    <property type="match status" value="1"/>
</dbReference>
<proteinExistence type="predicted"/>
<dbReference type="Gene3D" id="3.40.630.30">
    <property type="match status" value="1"/>
</dbReference>
<dbReference type="RefSeq" id="WP_371843547.1">
    <property type="nucleotide sequence ID" value="NZ_JBGMEL010000009.1"/>
</dbReference>
<dbReference type="EMBL" id="JBGMEL010000009">
    <property type="protein sequence ID" value="MFA0791020.1"/>
    <property type="molecule type" value="Genomic_DNA"/>
</dbReference>
<sequence length="173" mass="19712">MNIRMASKHDVSAIADIHSTSWQENYSNVLSTNYLEKEAPADRLALWNTRFEKPQSNQQVLVAEVDGNTAGFVCLFADKHPEWGSHLDNLHVRKAYRSLGIGHTLFIEAARWAYQQAPSKGMCLLVNQDNTKAQAFYQRLGGRKAQESIWNAADGSKVATYWYVWEHLRDLTN</sequence>
<evidence type="ECO:0000256" key="2">
    <source>
        <dbReference type="ARBA" id="ARBA00023315"/>
    </source>
</evidence>
<dbReference type="PROSITE" id="PS51186">
    <property type="entry name" value="GNAT"/>
    <property type="match status" value="1"/>
</dbReference>
<gene>
    <name evidence="4" type="ORF">ACCI51_10730</name>
</gene>
<dbReference type="Proteomes" id="UP001569414">
    <property type="component" value="Unassembled WGS sequence"/>
</dbReference>
<evidence type="ECO:0000313" key="4">
    <source>
        <dbReference type="EMBL" id="MFA0791020.1"/>
    </source>
</evidence>
<evidence type="ECO:0000313" key="5">
    <source>
        <dbReference type="Proteomes" id="UP001569414"/>
    </source>
</evidence>
<dbReference type="InterPro" id="IPR050832">
    <property type="entry name" value="Bact_Acetyltransf"/>
</dbReference>
<dbReference type="PANTHER" id="PTHR43877:SF1">
    <property type="entry name" value="ACETYLTRANSFERASE"/>
    <property type="match status" value="1"/>
</dbReference>
<reference evidence="4 5" key="1">
    <citation type="submission" date="2024-08" db="EMBL/GenBank/DDBJ databases">
        <authorList>
            <person name="Ishaq N."/>
        </authorList>
    </citation>
    <scope>NUCLEOTIDE SEQUENCE [LARGE SCALE GENOMIC DNA]</scope>
    <source>
        <strain evidence="4 5">JCM 30400</strain>
    </source>
</reference>
<feature type="domain" description="N-acetyltransferase" evidence="3">
    <location>
        <begin position="1"/>
        <end position="170"/>
    </location>
</feature>